<proteinExistence type="predicted"/>
<keyword evidence="2" id="KW-0732">Signal</keyword>
<accession>A0A7U2IBI2</accession>
<organism evidence="3 4">
    <name type="scientific">Phaeosphaeria nodorum (strain SN15 / ATCC MYA-4574 / FGSC 10173)</name>
    <name type="common">Glume blotch fungus</name>
    <name type="synonym">Parastagonospora nodorum</name>
    <dbReference type="NCBI Taxonomy" id="321614"/>
    <lineage>
        <taxon>Eukaryota</taxon>
        <taxon>Fungi</taxon>
        <taxon>Dikarya</taxon>
        <taxon>Ascomycota</taxon>
        <taxon>Pezizomycotina</taxon>
        <taxon>Dothideomycetes</taxon>
        <taxon>Pleosporomycetidae</taxon>
        <taxon>Pleosporales</taxon>
        <taxon>Pleosporineae</taxon>
        <taxon>Phaeosphaeriaceae</taxon>
        <taxon>Parastagonospora</taxon>
    </lineage>
</organism>
<dbReference type="VEuPathDB" id="FungiDB:JI435_127480"/>
<keyword evidence="4" id="KW-1185">Reference proteome</keyword>
<sequence length="122" mass="13163">MMLYLIYLFLAMLALVVAKVHHPPPPPLPCGKSKTCEHCCGKHVACLQSCNFMNPNGGYCAALCARRSCTEGWAICKTDCDLPWCDEKNWGMQADTADASVPGTGSNITEALNNTAEDSHEG</sequence>
<feature type="region of interest" description="Disordered" evidence="1">
    <location>
        <begin position="96"/>
        <end position="122"/>
    </location>
</feature>
<evidence type="ECO:0000256" key="1">
    <source>
        <dbReference type="SAM" id="MobiDB-lite"/>
    </source>
</evidence>
<evidence type="ECO:0000313" key="3">
    <source>
        <dbReference type="EMBL" id="QRD06837.1"/>
    </source>
</evidence>
<dbReference type="EMBL" id="CP069043">
    <property type="protein sequence ID" value="QRD06837.1"/>
    <property type="molecule type" value="Genomic_DNA"/>
</dbReference>
<feature type="chain" id="PRO_5031494812" evidence="2">
    <location>
        <begin position="19"/>
        <end position="122"/>
    </location>
</feature>
<feature type="compositionally biased region" description="Polar residues" evidence="1">
    <location>
        <begin position="103"/>
        <end position="116"/>
    </location>
</feature>
<reference evidence="4" key="1">
    <citation type="journal article" date="2021" name="BMC Genomics">
        <title>Chromosome-level genome assembly and manually-curated proteome of model necrotroph Parastagonospora nodorum Sn15 reveals a genome-wide trove of candidate effector homologs, and redundancy of virulence-related functions within an accessory chromosome.</title>
        <authorList>
            <person name="Bertazzoni S."/>
            <person name="Jones D.A.B."/>
            <person name="Phan H.T."/>
            <person name="Tan K.-C."/>
            <person name="Hane J.K."/>
        </authorList>
    </citation>
    <scope>NUCLEOTIDE SEQUENCE [LARGE SCALE GENOMIC DNA]</scope>
    <source>
        <strain evidence="4">SN15 / ATCC MYA-4574 / FGSC 10173)</strain>
    </source>
</reference>
<evidence type="ECO:0000256" key="2">
    <source>
        <dbReference type="SAM" id="SignalP"/>
    </source>
</evidence>
<protein>
    <submittedName>
        <fullName evidence="3">Uncharacterized protein</fullName>
    </submittedName>
</protein>
<dbReference type="AlphaFoldDB" id="A0A7U2IBI2"/>
<gene>
    <name evidence="3" type="ORF">JI435_127480</name>
</gene>
<evidence type="ECO:0000313" key="4">
    <source>
        <dbReference type="Proteomes" id="UP000663193"/>
    </source>
</evidence>
<name>A0A7U2IBI2_PHANO</name>
<feature type="signal peptide" evidence="2">
    <location>
        <begin position="1"/>
        <end position="18"/>
    </location>
</feature>
<dbReference type="Proteomes" id="UP000663193">
    <property type="component" value="Chromosome 21"/>
</dbReference>